<keyword evidence="1" id="KW-0732">Signal</keyword>
<organism evidence="3 4">
    <name type="scientific">Mucilaginibacter gossypii</name>
    <dbReference type="NCBI Taxonomy" id="551996"/>
    <lineage>
        <taxon>Bacteria</taxon>
        <taxon>Pseudomonadati</taxon>
        <taxon>Bacteroidota</taxon>
        <taxon>Sphingobacteriia</taxon>
        <taxon>Sphingobacteriales</taxon>
        <taxon>Sphingobacteriaceae</taxon>
        <taxon>Mucilaginibacter</taxon>
    </lineage>
</organism>
<dbReference type="Pfam" id="PF01833">
    <property type="entry name" value="TIG"/>
    <property type="match status" value="3"/>
</dbReference>
<dbReference type="PANTHER" id="PTHR46769">
    <property type="entry name" value="POLYCYSTIC KIDNEY AND HEPATIC DISEASE 1 (AUTOSOMAL RECESSIVE)-LIKE 1"/>
    <property type="match status" value="1"/>
</dbReference>
<dbReference type="InterPro" id="IPR052387">
    <property type="entry name" value="Fibrocystin"/>
</dbReference>
<dbReference type="EMBL" id="FNCG01000019">
    <property type="protein sequence ID" value="SDI36317.1"/>
    <property type="molecule type" value="Genomic_DNA"/>
</dbReference>
<dbReference type="Gene3D" id="2.60.40.10">
    <property type="entry name" value="Immunoglobulins"/>
    <property type="match status" value="3"/>
</dbReference>
<reference evidence="4" key="1">
    <citation type="submission" date="2016-10" db="EMBL/GenBank/DDBJ databases">
        <authorList>
            <person name="Varghese N."/>
            <person name="Submissions S."/>
        </authorList>
    </citation>
    <scope>NUCLEOTIDE SEQUENCE [LARGE SCALE GENOMIC DNA]</scope>
    <source>
        <strain evidence="4">Gh-67</strain>
    </source>
</reference>
<dbReference type="CDD" id="cd00603">
    <property type="entry name" value="IPT_PCSR"/>
    <property type="match status" value="2"/>
</dbReference>
<dbReference type="Proteomes" id="UP000199705">
    <property type="component" value="Unassembled WGS sequence"/>
</dbReference>
<dbReference type="SUPFAM" id="SSF110296">
    <property type="entry name" value="Oligoxyloglucan reducing end-specific cellobiohydrolase"/>
    <property type="match status" value="1"/>
</dbReference>
<dbReference type="SMART" id="SM00429">
    <property type="entry name" value="IPT"/>
    <property type="match status" value="2"/>
</dbReference>
<accession>A0A1G8JYY1</accession>
<dbReference type="Gene3D" id="2.130.10.10">
    <property type="entry name" value="YVTN repeat-like/Quinoprotein amine dehydrogenase"/>
    <property type="match status" value="1"/>
</dbReference>
<dbReference type="PANTHER" id="PTHR46769:SF2">
    <property type="entry name" value="FIBROCYSTIN-L ISOFORM 2 PRECURSOR-RELATED"/>
    <property type="match status" value="1"/>
</dbReference>
<dbReference type="InterPro" id="IPR013783">
    <property type="entry name" value="Ig-like_fold"/>
</dbReference>
<evidence type="ECO:0000256" key="1">
    <source>
        <dbReference type="ARBA" id="ARBA00022729"/>
    </source>
</evidence>
<feature type="domain" description="IPT/TIG" evidence="2">
    <location>
        <begin position="201"/>
        <end position="282"/>
    </location>
</feature>
<evidence type="ECO:0000313" key="3">
    <source>
        <dbReference type="EMBL" id="SDI36317.1"/>
    </source>
</evidence>
<name>A0A1G8JYY1_9SPHI</name>
<keyword evidence="4" id="KW-1185">Reference proteome</keyword>
<dbReference type="InterPro" id="IPR015943">
    <property type="entry name" value="WD40/YVTN_repeat-like_dom_sf"/>
</dbReference>
<dbReference type="AlphaFoldDB" id="A0A1G8JYY1"/>
<proteinExistence type="predicted"/>
<dbReference type="SUPFAM" id="SSF81296">
    <property type="entry name" value="E set domains"/>
    <property type="match status" value="3"/>
</dbReference>
<sequence>MNLSLQTCFKASCFWLLLIVLGVSCSKYKKPKDDIETKPTAAFTAKIDGADYAIEATDFSSTYYTTSGDDIKALLTTATLNTNGSKITFFVNDFKPGTAVINKKTGTSSNPGNPRLKVDAVTNSVVQSYVQYISGGNTYYAVSGSITVSLSGNTATIKFNITFTDAAGKSFTATGSYTINDFTTNTKPKSQITDPTPIVSKPTIENISPLSGFIADTVSITGTNYSATLTENIVKFNGTDAKVVSAISTTIKVTVPASATTGVVTLKVKDNDVITGPMFTISSPATITSISPTSGRAGDTVTINGTNFNSSIDGNRVRFNNAGAVIISATPTKIKVKAALDGSTGNVTVTVGSSATVTGPVFTYLNLPQVQFLSPYQGRAGDTIVIQGYYFGGTPAANIVKFNGIQANVLTAAGTALKVIAPQGVTSGRVTVTVNGKTSTDSAPFTVNPPYPNIKWQEIFYSSGLENINQMASLRNGLLVTGAAVTSSLFFSADDKTFTNVYNNLPFNKNSKVIIHLLSQDGKAFYVTSNLGVAKSTDGVNWTKLTPDKNNPDKGFTGIVSTSERLMLVSGSTTYTSLDAGTTWTTAGNSQPAQLDYFTSFPNSKYIFAIDTAKNTASHNATKLYSSIDKGTTWNQSYSSVTGIYHFNEGCRDFLKTTNYSLYCAFSPVSNPGLADQKLYRSVNQGYQWDLVGNETCFVVKTFGVNVAYGSQTFNLSTNDGTTFKSFALPQGYSYLGGIELGSYIYITVTNLSGTHIFRSSW</sequence>
<protein>
    <submittedName>
        <fullName evidence="3">IPT/TIG domain-containing protein</fullName>
    </submittedName>
</protein>
<evidence type="ECO:0000259" key="2">
    <source>
        <dbReference type="SMART" id="SM00429"/>
    </source>
</evidence>
<dbReference type="InterPro" id="IPR002909">
    <property type="entry name" value="IPT_dom"/>
</dbReference>
<dbReference type="InterPro" id="IPR014756">
    <property type="entry name" value="Ig_E-set"/>
</dbReference>
<dbReference type="RefSeq" id="WP_091174689.1">
    <property type="nucleotide sequence ID" value="NZ_FNCG01000019.1"/>
</dbReference>
<gene>
    <name evidence="3" type="ORF">SAMN05192573_11985</name>
</gene>
<feature type="domain" description="IPT/TIG" evidence="2">
    <location>
        <begin position="284"/>
        <end position="365"/>
    </location>
</feature>
<evidence type="ECO:0000313" key="4">
    <source>
        <dbReference type="Proteomes" id="UP000199705"/>
    </source>
</evidence>
<dbReference type="STRING" id="551996.SAMN05192573_11985"/>